<organism evidence="9 10">
    <name type="scientific">Candidatus [Bacteroides] periocalifornicus</name>
    <dbReference type="NCBI Taxonomy" id="1702214"/>
    <lineage>
        <taxon>Bacteria</taxon>
        <taxon>Pseudomonadati</taxon>
        <taxon>Bacteroidota</taxon>
    </lineage>
</organism>
<keyword evidence="10" id="KW-1185">Reference proteome</keyword>
<feature type="transmembrane region" description="Helical" evidence="6">
    <location>
        <begin position="288"/>
        <end position="309"/>
    </location>
</feature>
<evidence type="ECO:0000256" key="7">
    <source>
        <dbReference type="SAM" id="SignalP"/>
    </source>
</evidence>
<feature type="chain" id="PRO_5006212507" description="Cytochrome C biogenesis protein transmembrane domain-containing protein" evidence="7">
    <location>
        <begin position="24"/>
        <end position="689"/>
    </location>
</feature>
<feature type="signal peptide" evidence="7">
    <location>
        <begin position="1"/>
        <end position="23"/>
    </location>
</feature>
<keyword evidence="4 6" id="KW-1133">Transmembrane helix</keyword>
<evidence type="ECO:0000313" key="10">
    <source>
        <dbReference type="Proteomes" id="UP000054172"/>
    </source>
</evidence>
<proteinExistence type="predicted"/>
<dbReference type="InterPro" id="IPR003834">
    <property type="entry name" value="Cyt_c_assmbl_TM_dom"/>
</dbReference>
<dbReference type="PATRIC" id="fig|1702214.3.peg.881"/>
<dbReference type="GO" id="GO:0016020">
    <property type="term" value="C:membrane"/>
    <property type="evidence" value="ECO:0007669"/>
    <property type="project" value="UniProtKB-SubCell"/>
</dbReference>
<evidence type="ECO:0000256" key="3">
    <source>
        <dbReference type="ARBA" id="ARBA00022748"/>
    </source>
</evidence>
<evidence type="ECO:0000256" key="5">
    <source>
        <dbReference type="ARBA" id="ARBA00023136"/>
    </source>
</evidence>
<sequence length="689" mass="73492">MKIIRILSFALLGLLLGASSAVAQLRLPGTSQQKVVTWKTQAVAADSGYIDLVLTASIASEWHMYSMSLPEGGPNPTTFTFTESPDYQLVGKPTETGNAVTEHDESFNLDLTSFSGNAVFTQRILPRAGAAFTVSVLAEYQTCFATRCEVNEDDLQVAVPAELAASQLALLGDRAVAAASSSTPAPDGGTLTPGEAVSAQVGGEAGQPIAVFIIISFLAGLAGLLTPCVFPMIPMTVSFFLGKKGRMNALINALVFGVSIVAIYTLLGLLVSLAGLGADFITDVTTHWITNLVFFLLFAVFAAAFFGMFEIRLPSSLSSKTDAKVDKGGYIGSFFFALTTVIVSLSCVGPIVGALLIEGASGAAVRPVLGMLFFSLGFSIPFTLFAIFPSWLNKLPKSGGWMNSVKIVLGFIVLAFSMKFLLGFDSSLGLNLLSRTIYLSVWIVLAFFLGLYLIGHLRFKMDSPMSHVGFLRMLLALAAFAFGIYLIPGLFGAKLYGLSGFLPVAGDDDFTITAPAATGLPQSATTATTLCDTPKYADFIKMPAGLEGYRDYQQALACAQQRNMPVLVEFTGHGCANCKVMAAQVLSRPEVAGYLMQNFIVAALYVDDKYELPEAEWYTSPADGKVKKTIGKQNIDLEARTFNVSGQPLFFVVSPKGEILVGPLGLETDPKAFLAFLDSGLEKFKQQGQ</sequence>
<feature type="transmembrane region" description="Helical" evidence="6">
    <location>
        <begin position="330"/>
        <end position="357"/>
    </location>
</feature>
<feature type="transmembrane region" description="Helical" evidence="6">
    <location>
        <begin position="436"/>
        <end position="457"/>
    </location>
</feature>
<feature type="transmembrane region" description="Helical" evidence="6">
    <location>
        <begin position="469"/>
        <end position="491"/>
    </location>
</feature>
<dbReference type="Pfam" id="PF02683">
    <property type="entry name" value="DsbD_TM"/>
    <property type="match status" value="1"/>
</dbReference>
<accession>A0A0Q4B651</accession>
<keyword evidence="5 6" id="KW-0472">Membrane</keyword>
<dbReference type="PANTHER" id="PTHR32234:SF0">
    <property type="entry name" value="THIOL:DISULFIDE INTERCHANGE PROTEIN DSBD"/>
    <property type="match status" value="1"/>
</dbReference>
<dbReference type="InterPro" id="IPR036249">
    <property type="entry name" value="Thioredoxin-like_sf"/>
</dbReference>
<feature type="transmembrane region" description="Helical" evidence="6">
    <location>
        <begin position="404"/>
        <end position="424"/>
    </location>
</feature>
<comment type="subcellular location">
    <subcellularLocation>
        <location evidence="1">Membrane</location>
        <topology evidence="1">Multi-pass membrane protein</topology>
    </subcellularLocation>
</comment>
<feature type="transmembrane region" description="Helical" evidence="6">
    <location>
        <begin position="369"/>
        <end position="392"/>
    </location>
</feature>
<dbReference type="SUPFAM" id="SSF52833">
    <property type="entry name" value="Thioredoxin-like"/>
    <property type="match status" value="1"/>
</dbReference>
<evidence type="ECO:0000256" key="4">
    <source>
        <dbReference type="ARBA" id="ARBA00022989"/>
    </source>
</evidence>
<gene>
    <name evidence="9" type="ORF">AL399_06970</name>
</gene>
<dbReference type="PANTHER" id="PTHR32234">
    <property type="entry name" value="THIOL:DISULFIDE INTERCHANGE PROTEIN DSBD"/>
    <property type="match status" value="1"/>
</dbReference>
<evidence type="ECO:0000256" key="2">
    <source>
        <dbReference type="ARBA" id="ARBA00022692"/>
    </source>
</evidence>
<dbReference type="AlphaFoldDB" id="A0A0Q4B651"/>
<feature type="domain" description="Cytochrome C biogenesis protein transmembrane" evidence="8">
    <location>
        <begin position="212"/>
        <end position="418"/>
    </location>
</feature>
<dbReference type="GO" id="GO:0017004">
    <property type="term" value="P:cytochrome complex assembly"/>
    <property type="evidence" value="ECO:0007669"/>
    <property type="project" value="UniProtKB-KW"/>
</dbReference>
<dbReference type="GO" id="GO:0015035">
    <property type="term" value="F:protein-disulfide reductase activity"/>
    <property type="evidence" value="ECO:0007669"/>
    <property type="project" value="TreeGrafter"/>
</dbReference>
<name>A0A0Q4B651_9BACT</name>
<protein>
    <recommendedName>
        <fullName evidence="8">Cytochrome C biogenesis protein transmembrane domain-containing protein</fullName>
    </recommendedName>
</protein>
<evidence type="ECO:0000256" key="1">
    <source>
        <dbReference type="ARBA" id="ARBA00004141"/>
    </source>
</evidence>
<evidence type="ECO:0000259" key="8">
    <source>
        <dbReference type="Pfam" id="PF02683"/>
    </source>
</evidence>
<keyword evidence="3" id="KW-0201">Cytochrome c-type biogenesis</keyword>
<dbReference type="Pfam" id="PF13899">
    <property type="entry name" value="Thioredoxin_7"/>
    <property type="match status" value="1"/>
</dbReference>
<evidence type="ECO:0000256" key="6">
    <source>
        <dbReference type="SAM" id="Phobius"/>
    </source>
</evidence>
<keyword evidence="7" id="KW-0732">Signal</keyword>
<feature type="transmembrane region" description="Helical" evidence="6">
    <location>
        <begin position="253"/>
        <end position="276"/>
    </location>
</feature>
<dbReference type="STRING" id="1702214.AL399_06970"/>
<evidence type="ECO:0000313" key="9">
    <source>
        <dbReference type="EMBL" id="KQM08489.1"/>
    </source>
</evidence>
<comment type="caution">
    <text evidence="9">The sequence shown here is derived from an EMBL/GenBank/DDBJ whole genome shotgun (WGS) entry which is preliminary data.</text>
</comment>
<keyword evidence="2 6" id="KW-0812">Transmembrane</keyword>
<dbReference type="EMBL" id="LIIK01000035">
    <property type="protein sequence ID" value="KQM08489.1"/>
    <property type="molecule type" value="Genomic_DNA"/>
</dbReference>
<dbReference type="Proteomes" id="UP000054172">
    <property type="component" value="Unassembled WGS sequence"/>
</dbReference>
<feature type="transmembrane region" description="Helical" evidence="6">
    <location>
        <begin position="209"/>
        <end position="241"/>
    </location>
</feature>
<reference evidence="9" key="1">
    <citation type="submission" date="2015-08" db="EMBL/GenBank/DDBJ databases">
        <title>Candidatus Bacteriodes Periocalifornicus.</title>
        <authorList>
            <person name="McLean J.S."/>
            <person name="Kelley S."/>
        </authorList>
    </citation>
    <scope>NUCLEOTIDE SEQUENCE [LARGE SCALE GENOMIC DNA]</scope>
    <source>
        <strain evidence="9">12B</strain>
    </source>
</reference>
<dbReference type="GO" id="GO:0045454">
    <property type="term" value="P:cell redox homeostasis"/>
    <property type="evidence" value="ECO:0007669"/>
    <property type="project" value="TreeGrafter"/>
</dbReference>
<dbReference type="Gene3D" id="3.40.30.10">
    <property type="entry name" value="Glutaredoxin"/>
    <property type="match status" value="1"/>
</dbReference>